<dbReference type="EMBL" id="HBUF01011041">
    <property type="protein sequence ID" value="CAG6608303.1"/>
    <property type="molecule type" value="Transcribed_RNA"/>
</dbReference>
<feature type="region of interest" description="Disordered" evidence="4">
    <location>
        <begin position="144"/>
        <end position="225"/>
    </location>
</feature>
<evidence type="ECO:0000256" key="3">
    <source>
        <dbReference type="ARBA" id="ARBA00023136"/>
    </source>
</evidence>
<evidence type="ECO:0000256" key="4">
    <source>
        <dbReference type="SAM" id="MobiDB-lite"/>
    </source>
</evidence>
<evidence type="ECO:0000256" key="2">
    <source>
        <dbReference type="ARBA" id="ARBA00022475"/>
    </source>
</evidence>
<dbReference type="InterPro" id="IPR011993">
    <property type="entry name" value="PH-like_dom_sf"/>
</dbReference>
<dbReference type="InterPro" id="IPR041937">
    <property type="entry name" value="SPRE_EVH1"/>
</dbReference>
<organism evidence="6">
    <name type="scientific">Cacopsylla melanoneura</name>
    <dbReference type="NCBI Taxonomy" id="428564"/>
    <lineage>
        <taxon>Eukaryota</taxon>
        <taxon>Metazoa</taxon>
        <taxon>Ecdysozoa</taxon>
        <taxon>Arthropoda</taxon>
        <taxon>Hexapoda</taxon>
        <taxon>Insecta</taxon>
        <taxon>Pterygota</taxon>
        <taxon>Neoptera</taxon>
        <taxon>Paraneoptera</taxon>
        <taxon>Hemiptera</taxon>
        <taxon>Sternorrhyncha</taxon>
        <taxon>Psylloidea</taxon>
        <taxon>Psyllidae</taxon>
        <taxon>Psyllinae</taxon>
        <taxon>Cacopsylla</taxon>
    </lineage>
</organism>
<dbReference type="CDD" id="cd10574">
    <property type="entry name" value="EVH1_SPRED-like"/>
    <property type="match status" value="1"/>
</dbReference>
<dbReference type="EMBL" id="HBUF01389085">
    <property type="protein sequence ID" value="CAG6733195.1"/>
    <property type="molecule type" value="Transcribed_RNA"/>
</dbReference>
<dbReference type="InterPro" id="IPR000697">
    <property type="entry name" value="WH1/EVH1_dom"/>
</dbReference>
<dbReference type="Gene3D" id="2.30.29.30">
    <property type="entry name" value="Pleckstrin-homology domain (PH domain)/Phosphotyrosine-binding domain (PTB)"/>
    <property type="match status" value="1"/>
</dbReference>
<comment type="subcellular location">
    <subcellularLocation>
        <location evidence="1">Cell membrane</location>
        <topology evidence="1">Peripheral membrane protein</topology>
    </subcellularLocation>
</comment>
<dbReference type="PANTHER" id="PTHR11202">
    <property type="entry name" value="SPROUTY-RELATED, EVH1 DOMAIN-CONTAINING PROTEIN FAMILY MEMBER"/>
    <property type="match status" value="1"/>
</dbReference>
<evidence type="ECO:0000259" key="5">
    <source>
        <dbReference type="PROSITE" id="PS50229"/>
    </source>
</evidence>
<dbReference type="Pfam" id="PF00568">
    <property type="entry name" value="WH1"/>
    <property type="match status" value="1"/>
</dbReference>
<keyword evidence="3" id="KW-0472">Membrane</keyword>
<accession>A0A8D8PP61</accession>
<dbReference type="AlphaFoldDB" id="A0A8D8PP61"/>
<dbReference type="PANTHER" id="PTHR11202:SF3">
    <property type="entry name" value="SPROUTY-RELATED PROTEIN WITH EVH-1 DOMAIN, ISOFORM C"/>
    <property type="match status" value="1"/>
</dbReference>
<sequence length="354" mass="37867">MSSISEDGGNNLVRVRAQVMTRDDSAGGWVAMGGGGLSNVSVKKIEVLPPADGSPHTGPSKFEYVIFGKRISDQSVVLSCTITRDFTYNKVMPTFHHWQTSDKKFGLTFQAAADARAFDQGVRNALQEYLHGLGISLPTFKPPIPTPVESPTGDEDNVFEPVELPSKNSSSHSSSQDYASRTSPPSSNSSIPSKALPPLVLDSKDLLTMGGAPPPLPPTSVPGGGGYTTVAIVGGHGGDELKKPPHPVLGRGRRLCKFCSESFSEENNPPGSCRFGPDPRGGWLESLQCMPCAQYVQDKCDNAPPHTRPPLWLSLSFFCRYLVPLLCCCGLLSACHEPCVQCGLMGARHQASDL</sequence>
<name>A0A8D8PP61_9HEMI</name>
<dbReference type="PROSITE" id="PS50229">
    <property type="entry name" value="WH1"/>
    <property type="match status" value="1"/>
</dbReference>
<keyword evidence="2" id="KW-1003">Cell membrane</keyword>
<dbReference type="SUPFAM" id="SSF50729">
    <property type="entry name" value="PH domain-like"/>
    <property type="match status" value="1"/>
</dbReference>
<dbReference type="GO" id="GO:0043409">
    <property type="term" value="P:negative regulation of MAPK cascade"/>
    <property type="evidence" value="ECO:0007669"/>
    <property type="project" value="TreeGrafter"/>
</dbReference>
<dbReference type="FunFam" id="2.30.29.30:FF:000052">
    <property type="entry name" value="Sprouty-related, EVH1 domain containing 2"/>
    <property type="match status" value="1"/>
</dbReference>
<evidence type="ECO:0000256" key="1">
    <source>
        <dbReference type="ARBA" id="ARBA00004202"/>
    </source>
</evidence>
<dbReference type="GO" id="GO:0019901">
    <property type="term" value="F:protein kinase binding"/>
    <property type="evidence" value="ECO:0007669"/>
    <property type="project" value="TreeGrafter"/>
</dbReference>
<proteinExistence type="predicted"/>
<feature type="compositionally biased region" description="Low complexity" evidence="4">
    <location>
        <begin position="163"/>
        <end position="193"/>
    </location>
</feature>
<feature type="domain" description="WH1" evidence="5">
    <location>
        <begin position="4"/>
        <end position="129"/>
    </location>
</feature>
<protein>
    <submittedName>
        <fullName evidence="6">Sprouty-related, EVH1 domain-containing protein 2</fullName>
    </submittedName>
</protein>
<dbReference type="EMBL" id="HBUF01573017">
    <property type="protein sequence ID" value="CAG6767296.1"/>
    <property type="molecule type" value="Transcribed_RNA"/>
</dbReference>
<evidence type="ECO:0000313" key="6">
    <source>
        <dbReference type="EMBL" id="CAG6608303.1"/>
    </source>
</evidence>
<reference evidence="6" key="1">
    <citation type="submission" date="2021-05" db="EMBL/GenBank/DDBJ databases">
        <authorList>
            <person name="Alioto T."/>
            <person name="Alioto T."/>
            <person name="Gomez Garrido J."/>
        </authorList>
    </citation>
    <scope>NUCLEOTIDE SEQUENCE</scope>
</reference>
<dbReference type="GO" id="GO:0005886">
    <property type="term" value="C:plasma membrane"/>
    <property type="evidence" value="ECO:0007669"/>
    <property type="project" value="UniProtKB-SubCell"/>
</dbReference>
<dbReference type="SMART" id="SM00461">
    <property type="entry name" value="WH1"/>
    <property type="match status" value="1"/>
</dbReference>